<dbReference type="InterPro" id="IPR000086">
    <property type="entry name" value="NUDIX_hydrolase_dom"/>
</dbReference>
<protein>
    <submittedName>
        <fullName evidence="4">ADP-ribose pyrophosphatase YjhB, NUDIX family</fullName>
    </submittedName>
</protein>
<dbReference type="Proteomes" id="UP000198757">
    <property type="component" value="Unassembled WGS sequence"/>
</dbReference>
<evidence type="ECO:0000256" key="1">
    <source>
        <dbReference type="ARBA" id="ARBA00001946"/>
    </source>
</evidence>
<feature type="domain" description="Nudix hydrolase" evidence="3">
    <location>
        <begin position="4"/>
        <end position="130"/>
    </location>
</feature>
<gene>
    <name evidence="4" type="ORF">SAMN04487894_102102</name>
</gene>
<comment type="cofactor">
    <cofactor evidence="1">
        <name>Mg(2+)</name>
        <dbReference type="ChEBI" id="CHEBI:18420"/>
    </cofactor>
</comment>
<evidence type="ECO:0000313" key="4">
    <source>
        <dbReference type="EMBL" id="SDC34486.1"/>
    </source>
</evidence>
<keyword evidence="5" id="KW-1185">Reference proteome</keyword>
<evidence type="ECO:0000256" key="2">
    <source>
        <dbReference type="ARBA" id="ARBA00022801"/>
    </source>
</evidence>
<dbReference type="SUPFAM" id="SSF55811">
    <property type="entry name" value="Nudix"/>
    <property type="match status" value="1"/>
</dbReference>
<proteinExistence type="predicted"/>
<dbReference type="Gene3D" id="3.90.79.10">
    <property type="entry name" value="Nucleoside Triphosphate Pyrophosphohydrolase"/>
    <property type="match status" value="1"/>
</dbReference>
<dbReference type="CDD" id="cd04690">
    <property type="entry name" value="NUDIX_Hydrolase"/>
    <property type="match status" value="1"/>
</dbReference>
<dbReference type="STRING" id="1285928.SAMN04487894_102102"/>
<name>A0A1G6KVR1_NIADE</name>
<evidence type="ECO:0000259" key="3">
    <source>
        <dbReference type="PROSITE" id="PS51462"/>
    </source>
</evidence>
<dbReference type="OrthoDB" id="3532303at2"/>
<dbReference type="AlphaFoldDB" id="A0A1G6KVR1"/>
<organism evidence="4 5">
    <name type="scientific">Niabella drilacis (strain DSM 25811 / CCM 8410 / CCUG 62505 / LMG 26954 / E90)</name>
    <dbReference type="NCBI Taxonomy" id="1285928"/>
    <lineage>
        <taxon>Bacteria</taxon>
        <taxon>Pseudomonadati</taxon>
        <taxon>Bacteroidota</taxon>
        <taxon>Chitinophagia</taxon>
        <taxon>Chitinophagales</taxon>
        <taxon>Chitinophagaceae</taxon>
        <taxon>Niabella</taxon>
    </lineage>
</organism>
<dbReference type="InterPro" id="IPR015797">
    <property type="entry name" value="NUDIX_hydrolase-like_dom_sf"/>
</dbReference>
<dbReference type="PANTHER" id="PTHR43046">
    <property type="entry name" value="GDP-MANNOSE MANNOSYL HYDROLASE"/>
    <property type="match status" value="1"/>
</dbReference>
<accession>A0A1G6KVR1</accession>
<sequence>MQTKQLQTAGLVVLQDQKVLLAYSKNKKAWYLPGGKIENGETAFLSLKREIREELNLDIHTEDVTYFGYITAPAYGEAPHIIMEQECFLYTLGETVQPGNEILAVAYFDEETYKKEPAQVPGVLQLFAQLKQNRPHDAGSYD</sequence>
<dbReference type="GO" id="GO:0016787">
    <property type="term" value="F:hydrolase activity"/>
    <property type="evidence" value="ECO:0007669"/>
    <property type="project" value="UniProtKB-KW"/>
</dbReference>
<evidence type="ECO:0000313" key="5">
    <source>
        <dbReference type="Proteomes" id="UP000198757"/>
    </source>
</evidence>
<dbReference type="EMBL" id="FMZO01000002">
    <property type="protein sequence ID" value="SDC34486.1"/>
    <property type="molecule type" value="Genomic_DNA"/>
</dbReference>
<dbReference type="PROSITE" id="PS51462">
    <property type="entry name" value="NUDIX"/>
    <property type="match status" value="1"/>
</dbReference>
<dbReference type="Pfam" id="PF00293">
    <property type="entry name" value="NUDIX"/>
    <property type="match status" value="1"/>
</dbReference>
<keyword evidence="2" id="KW-0378">Hydrolase</keyword>
<dbReference type="RefSeq" id="WP_090388736.1">
    <property type="nucleotide sequence ID" value="NZ_FMZO01000002.1"/>
</dbReference>
<reference evidence="5" key="1">
    <citation type="submission" date="2016-10" db="EMBL/GenBank/DDBJ databases">
        <authorList>
            <person name="Varghese N."/>
            <person name="Submissions S."/>
        </authorList>
    </citation>
    <scope>NUCLEOTIDE SEQUENCE [LARGE SCALE GENOMIC DNA]</scope>
    <source>
        <strain evidence="5">DSM 25811 / CCM 8410 / LMG 26954 / E90</strain>
    </source>
</reference>
<dbReference type="PANTHER" id="PTHR43046:SF2">
    <property type="entry name" value="8-OXO-DGTP DIPHOSPHATASE-RELATED"/>
    <property type="match status" value="1"/>
</dbReference>